<comment type="caution">
    <text evidence="17">The sequence shown here is derived from an EMBL/GenBank/DDBJ whole genome shotgun (WGS) entry which is preliminary data.</text>
</comment>
<comment type="cofactor">
    <cofactor evidence="15">
        <name>Zn(2+)</name>
        <dbReference type="ChEBI" id="CHEBI:29105"/>
    </cofactor>
    <cofactor evidence="15">
        <name>Co(2+)</name>
        <dbReference type="ChEBI" id="CHEBI:48828"/>
    </cofactor>
    <text evidence="15">Binds 2 Zn(2+) or Co(2+) ions per subunit.</text>
</comment>
<evidence type="ECO:0000256" key="9">
    <source>
        <dbReference type="ARBA" id="ARBA00022833"/>
    </source>
</evidence>
<evidence type="ECO:0000256" key="7">
    <source>
        <dbReference type="ARBA" id="ARBA00022723"/>
    </source>
</evidence>
<feature type="binding site" evidence="15">
    <location>
        <position position="99"/>
    </location>
    <ligand>
        <name>Zn(2+)</name>
        <dbReference type="ChEBI" id="CHEBI:29105"/>
        <label>2</label>
    </ligand>
</feature>
<feature type="binding site" evidence="15">
    <location>
        <position position="99"/>
    </location>
    <ligand>
        <name>Zn(2+)</name>
        <dbReference type="ChEBI" id="CHEBI:29105"/>
        <label>1</label>
    </ligand>
</feature>
<dbReference type="RefSeq" id="WP_135281128.1">
    <property type="nucleotide sequence ID" value="NZ_SRIO01000004.1"/>
</dbReference>
<feature type="binding site" evidence="15">
    <location>
        <position position="162"/>
    </location>
    <ligand>
        <name>Zn(2+)</name>
        <dbReference type="ChEBI" id="CHEBI:29105"/>
        <label>1</label>
    </ligand>
</feature>
<dbReference type="OrthoDB" id="9809784at2"/>
<dbReference type="EC" id="3.5.1.18" evidence="4 15"/>
<evidence type="ECO:0000313" key="18">
    <source>
        <dbReference type="Proteomes" id="UP000297890"/>
    </source>
</evidence>
<name>A0A4Z0FA04_9GAMM</name>
<dbReference type="NCBIfam" id="NF009557">
    <property type="entry name" value="PRK13009.1"/>
    <property type="match status" value="1"/>
</dbReference>
<evidence type="ECO:0000256" key="14">
    <source>
        <dbReference type="ARBA" id="ARBA00051301"/>
    </source>
</evidence>
<dbReference type="InterPro" id="IPR011650">
    <property type="entry name" value="Peptidase_M20_dimer"/>
</dbReference>
<dbReference type="CDD" id="cd03891">
    <property type="entry name" value="M20_DapE_proteobac"/>
    <property type="match status" value="1"/>
</dbReference>
<keyword evidence="6 15" id="KW-0028">Amino-acid biosynthesis</keyword>
<dbReference type="GO" id="GO:0019877">
    <property type="term" value="P:diaminopimelate biosynthetic process"/>
    <property type="evidence" value="ECO:0007669"/>
    <property type="project" value="UniProtKB-UniRule"/>
</dbReference>
<dbReference type="GO" id="GO:0008777">
    <property type="term" value="F:acetylornithine deacetylase activity"/>
    <property type="evidence" value="ECO:0007669"/>
    <property type="project" value="TreeGrafter"/>
</dbReference>
<dbReference type="Pfam" id="PF07687">
    <property type="entry name" value="M20_dimer"/>
    <property type="match status" value="1"/>
</dbReference>
<feature type="binding site" evidence="15">
    <location>
        <position position="348"/>
    </location>
    <ligand>
        <name>Zn(2+)</name>
        <dbReference type="ChEBI" id="CHEBI:29105"/>
        <label>2</label>
    </ligand>
</feature>
<accession>A0A4Z0FA04</accession>
<dbReference type="Pfam" id="PF01546">
    <property type="entry name" value="Peptidase_M20"/>
    <property type="match status" value="1"/>
</dbReference>
<dbReference type="GO" id="GO:0009089">
    <property type="term" value="P:lysine biosynthetic process via diaminopimelate"/>
    <property type="evidence" value="ECO:0007669"/>
    <property type="project" value="UniProtKB-UniRule"/>
</dbReference>
<comment type="function">
    <text evidence="15">Catalyzes the hydrolysis of N-succinyl-L,L-diaminopimelic acid (SDAP), forming succinate and LL-2,6-diaminopimelate (DAP), an intermediate involved in the bacterial biosynthesis of lysine and meso-diaminopimelic acid, an essential component of bacterial cell walls.</text>
</comment>
<dbReference type="SUPFAM" id="SSF53187">
    <property type="entry name" value="Zn-dependent exopeptidases"/>
    <property type="match status" value="1"/>
</dbReference>
<feature type="binding site" evidence="15">
    <location>
        <position position="66"/>
    </location>
    <ligand>
        <name>Zn(2+)</name>
        <dbReference type="ChEBI" id="CHEBI:29105"/>
        <label>1</label>
    </ligand>
</feature>
<evidence type="ECO:0000256" key="10">
    <source>
        <dbReference type="ARBA" id="ARBA00022915"/>
    </source>
</evidence>
<dbReference type="AlphaFoldDB" id="A0A4Z0FA04"/>
<feature type="domain" description="Peptidase M20 dimerisation" evidence="16">
    <location>
        <begin position="175"/>
        <end position="279"/>
    </location>
</feature>
<gene>
    <name evidence="15 17" type="primary">dapE</name>
    <name evidence="17" type="ORF">E4680_04135</name>
</gene>
<proteinExistence type="inferred from homology"/>
<dbReference type="SUPFAM" id="SSF55031">
    <property type="entry name" value="Bacterial exopeptidase dimerisation domain"/>
    <property type="match status" value="1"/>
</dbReference>
<dbReference type="Proteomes" id="UP000297890">
    <property type="component" value="Unassembled WGS sequence"/>
</dbReference>
<evidence type="ECO:0000259" key="16">
    <source>
        <dbReference type="Pfam" id="PF07687"/>
    </source>
</evidence>
<dbReference type="PANTHER" id="PTHR43808:SF31">
    <property type="entry name" value="N-ACETYL-L-CITRULLINE DEACETYLASE"/>
    <property type="match status" value="1"/>
</dbReference>
<evidence type="ECO:0000256" key="3">
    <source>
        <dbReference type="ARBA" id="ARBA00011738"/>
    </source>
</evidence>
<sequence length="375" mass="39978">MSPTLALARALIERPSVTPDDAGCQALIGARLTALGFRLETLTFGAVTNLWAVHGHQGPLAVFAGHTDVVPTGPEDAWRSAPFVPSIRDGRLYGRGSADMKGSLAAMVTAIEAFLGRHPEPRGRIGLLLTSDEEGPAVDGTARVVETLVQRGEIPDWCIVGEPTSERALGDMVKNGRRGSLSGTLKVHGVQGHVAYPHKAANPVHLTAPALATLVAERWDEGSTDFPPTSFQISNIHAGTGAGNVIPGTMTVQFNFRFNPASPADTLRQRTEEVLVHHGLDFSIDWTLGAEPFLTPKGLLVDAVRKAVREITGREAACSTTGGTSDARFLARHCAQVVELGPVNASIHQVDEWVSVDELDQLAAVYDRVLEHLLG</sequence>
<dbReference type="UniPathway" id="UPA00034">
    <property type="reaction ID" value="UER00021"/>
</dbReference>
<evidence type="ECO:0000313" key="17">
    <source>
        <dbReference type="EMBL" id="TFZ83248.1"/>
    </source>
</evidence>
<dbReference type="HAMAP" id="MF_01690">
    <property type="entry name" value="DapE"/>
    <property type="match status" value="1"/>
</dbReference>
<dbReference type="GO" id="GO:0006526">
    <property type="term" value="P:L-arginine biosynthetic process"/>
    <property type="evidence" value="ECO:0007669"/>
    <property type="project" value="TreeGrafter"/>
</dbReference>
<evidence type="ECO:0000256" key="12">
    <source>
        <dbReference type="ARBA" id="ARBA00023285"/>
    </source>
</evidence>
<evidence type="ECO:0000256" key="11">
    <source>
        <dbReference type="ARBA" id="ARBA00023154"/>
    </source>
</evidence>
<evidence type="ECO:0000256" key="6">
    <source>
        <dbReference type="ARBA" id="ARBA00022605"/>
    </source>
</evidence>
<dbReference type="FunFam" id="3.40.630.10:FF:000005">
    <property type="entry name" value="Succinyl-diaminopimelate desuccinylase"/>
    <property type="match status" value="1"/>
</dbReference>
<dbReference type="GO" id="GO:0050897">
    <property type="term" value="F:cobalt ion binding"/>
    <property type="evidence" value="ECO:0007669"/>
    <property type="project" value="UniProtKB-UniRule"/>
</dbReference>
<dbReference type="GO" id="GO:0008270">
    <property type="term" value="F:zinc ion binding"/>
    <property type="evidence" value="ECO:0007669"/>
    <property type="project" value="UniProtKB-UniRule"/>
</dbReference>
<feature type="active site" evidence="15">
    <location>
        <position position="68"/>
    </location>
</feature>
<protein>
    <recommendedName>
        <fullName evidence="5 15">Succinyl-diaminopimelate desuccinylase</fullName>
        <shortName evidence="15">SDAP desuccinylase</shortName>
        <ecNumber evidence="4 15">3.5.1.18</ecNumber>
    </recommendedName>
    <alternativeName>
        <fullName evidence="13 15">N-succinyl-LL-2,6-diaminoheptanedioate amidohydrolase</fullName>
    </alternativeName>
</protein>
<keyword evidence="12 15" id="KW-0170">Cobalt</keyword>
<dbReference type="GO" id="GO:0009014">
    <property type="term" value="F:succinyl-diaminopimelate desuccinylase activity"/>
    <property type="evidence" value="ECO:0007669"/>
    <property type="project" value="UniProtKB-UniRule"/>
</dbReference>
<evidence type="ECO:0000256" key="1">
    <source>
        <dbReference type="ARBA" id="ARBA00005130"/>
    </source>
</evidence>
<dbReference type="InterPro" id="IPR036264">
    <property type="entry name" value="Bact_exopeptidase_dim_dom"/>
</dbReference>
<dbReference type="Gene3D" id="3.40.630.10">
    <property type="entry name" value="Zn peptidases"/>
    <property type="match status" value="2"/>
</dbReference>
<dbReference type="InterPro" id="IPR050072">
    <property type="entry name" value="Peptidase_M20A"/>
</dbReference>
<dbReference type="InterPro" id="IPR005941">
    <property type="entry name" value="DapE_proteobac"/>
</dbReference>
<dbReference type="EMBL" id="SRIO01000004">
    <property type="protein sequence ID" value="TFZ83248.1"/>
    <property type="molecule type" value="Genomic_DNA"/>
</dbReference>
<evidence type="ECO:0000256" key="2">
    <source>
        <dbReference type="ARBA" id="ARBA00006746"/>
    </source>
</evidence>
<keyword evidence="18" id="KW-1185">Reference proteome</keyword>
<keyword evidence="11 15" id="KW-0457">Lysine biosynthesis</keyword>
<evidence type="ECO:0000256" key="5">
    <source>
        <dbReference type="ARBA" id="ARBA00022391"/>
    </source>
</evidence>
<comment type="pathway">
    <text evidence="1 15">Amino-acid biosynthesis; L-lysine biosynthesis via DAP pathway; LL-2,6-diaminopimelate from (S)-tetrahydrodipicolinate (succinylase route): step 3/3.</text>
</comment>
<feature type="binding site" evidence="15">
    <location>
        <position position="134"/>
    </location>
    <ligand>
        <name>Zn(2+)</name>
        <dbReference type="ChEBI" id="CHEBI:29105"/>
        <label>2</label>
    </ligand>
</feature>
<feature type="active site" description="Proton acceptor" evidence="15">
    <location>
        <position position="133"/>
    </location>
</feature>
<keyword evidence="7 15" id="KW-0479">Metal-binding</keyword>
<keyword evidence="8 15" id="KW-0378">Hydrolase</keyword>
<comment type="subunit">
    <text evidence="3 15">Homodimer.</text>
</comment>
<evidence type="ECO:0000256" key="13">
    <source>
        <dbReference type="ARBA" id="ARBA00031891"/>
    </source>
</evidence>
<dbReference type="PANTHER" id="PTHR43808">
    <property type="entry name" value="ACETYLORNITHINE DEACETYLASE"/>
    <property type="match status" value="1"/>
</dbReference>
<reference evidence="17 18" key="1">
    <citation type="journal article" date="2019" name="ISME J.">
        <title>Candidatus Macondimonas diazotrophica, a novel gammaproteobacterial genus dominating crude-oil-contaminated coastal sediments.</title>
        <authorList>
            <person name="Karthikeyan S."/>
            <person name="Konstantinidis K."/>
        </authorList>
    </citation>
    <scope>NUCLEOTIDE SEQUENCE [LARGE SCALE GENOMIC DNA]</scope>
    <source>
        <strain evidence="17 18">KTK01</strain>
    </source>
</reference>
<comment type="similarity">
    <text evidence="2 15">Belongs to the peptidase M20A family. DapE subfamily.</text>
</comment>
<keyword evidence="9 15" id="KW-0862">Zinc</keyword>
<dbReference type="NCBIfam" id="TIGR01246">
    <property type="entry name" value="dapE_proteo"/>
    <property type="match status" value="1"/>
</dbReference>
<evidence type="ECO:0000256" key="4">
    <source>
        <dbReference type="ARBA" id="ARBA00011921"/>
    </source>
</evidence>
<keyword evidence="10 15" id="KW-0220">Diaminopimelate biosynthesis</keyword>
<evidence type="ECO:0000256" key="15">
    <source>
        <dbReference type="HAMAP-Rule" id="MF_01690"/>
    </source>
</evidence>
<evidence type="ECO:0000256" key="8">
    <source>
        <dbReference type="ARBA" id="ARBA00022801"/>
    </source>
</evidence>
<organism evidence="17 18">
    <name type="scientific">Candidatus Macondimonas diazotrophica</name>
    <dbReference type="NCBI Taxonomy" id="2305248"/>
    <lineage>
        <taxon>Bacteria</taxon>
        <taxon>Pseudomonadati</taxon>
        <taxon>Pseudomonadota</taxon>
        <taxon>Gammaproteobacteria</taxon>
        <taxon>Chromatiales</taxon>
        <taxon>Ectothiorhodospiraceae</taxon>
        <taxon>Candidatus Macondimonas</taxon>
    </lineage>
</organism>
<dbReference type="InterPro" id="IPR002933">
    <property type="entry name" value="Peptidase_M20"/>
</dbReference>
<comment type="catalytic activity">
    <reaction evidence="14 15">
        <text>N-succinyl-(2S,6S)-2,6-diaminopimelate + H2O = (2S,6S)-2,6-diaminopimelate + succinate</text>
        <dbReference type="Rhea" id="RHEA:22608"/>
        <dbReference type="ChEBI" id="CHEBI:15377"/>
        <dbReference type="ChEBI" id="CHEBI:30031"/>
        <dbReference type="ChEBI" id="CHEBI:57609"/>
        <dbReference type="ChEBI" id="CHEBI:58087"/>
        <dbReference type="EC" id="3.5.1.18"/>
    </reaction>
</comment>